<proteinExistence type="predicted"/>
<dbReference type="EMBL" id="JBCGBO010000024">
    <property type="protein sequence ID" value="KAK9183314.1"/>
    <property type="molecule type" value="Genomic_DNA"/>
</dbReference>
<comment type="caution">
    <text evidence="1">The sequence shown here is derived from an EMBL/GenBank/DDBJ whole genome shotgun (WGS) entry which is preliminary data.</text>
</comment>
<gene>
    <name evidence="1" type="ORF">WN944_026465</name>
</gene>
<dbReference type="Pfam" id="PF03140">
    <property type="entry name" value="DUF247"/>
    <property type="match status" value="1"/>
</dbReference>
<dbReference type="Proteomes" id="UP001428341">
    <property type="component" value="Unassembled WGS sequence"/>
</dbReference>
<dbReference type="InterPro" id="IPR004158">
    <property type="entry name" value="DUF247_pln"/>
</dbReference>
<evidence type="ECO:0000313" key="2">
    <source>
        <dbReference type="Proteomes" id="UP001428341"/>
    </source>
</evidence>
<keyword evidence="2" id="KW-1185">Reference proteome</keyword>
<evidence type="ECO:0000313" key="1">
    <source>
        <dbReference type="EMBL" id="KAK9183314.1"/>
    </source>
</evidence>
<dbReference type="AlphaFoldDB" id="A0AAP0LSF7"/>
<accession>A0AAP0LSF7</accession>
<sequence>MIIITIYMTRLRCQVFREAWKVCLAPANSIYRDIIHNMNEYCDRPRNRVMVNPFWQNYFNSEWVLIPVLAA</sequence>
<protein>
    <submittedName>
        <fullName evidence="1">Uncharacterized protein</fullName>
    </submittedName>
</protein>
<organism evidence="1 2">
    <name type="scientific">Citrus x changshan-huyou</name>
    <dbReference type="NCBI Taxonomy" id="2935761"/>
    <lineage>
        <taxon>Eukaryota</taxon>
        <taxon>Viridiplantae</taxon>
        <taxon>Streptophyta</taxon>
        <taxon>Embryophyta</taxon>
        <taxon>Tracheophyta</taxon>
        <taxon>Spermatophyta</taxon>
        <taxon>Magnoliopsida</taxon>
        <taxon>eudicotyledons</taxon>
        <taxon>Gunneridae</taxon>
        <taxon>Pentapetalae</taxon>
        <taxon>rosids</taxon>
        <taxon>malvids</taxon>
        <taxon>Sapindales</taxon>
        <taxon>Rutaceae</taxon>
        <taxon>Aurantioideae</taxon>
        <taxon>Citrus</taxon>
    </lineage>
</organism>
<name>A0AAP0LSF7_9ROSI</name>
<reference evidence="1 2" key="1">
    <citation type="submission" date="2024-05" db="EMBL/GenBank/DDBJ databases">
        <title>Haplotype-resolved chromosome-level genome assembly of Huyou (Citrus changshanensis).</title>
        <authorList>
            <person name="Miao C."/>
            <person name="Chen W."/>
            <person name="Wu Y."/>
            <person name="Wang L."/>
            <person name="Zhao S."/>
            <person name="Grierson D."/>
            <person name="Xu C."/>
            <person name="Chen K."/>
        </authorList>
    </citation>
    <scope>NUCLEOTIDE SEQUENCE [LARGE SCALE GENOMIC DNA]</scope>
    <source>
        <strain evidence="1">01-14</strain>
        <tissue evidence="1">Leaf</tissue>
    </source>
</reference>